<gene>
    <name evidence="1" type="ORF">S01H4_28997</name>
</gene>
<protein>
    <submittedName>
        <fullName evidence="1">Uncharacterized protein</fullName>
    </submittedName>
</protein>
<comment type="caution">
    <text evidence="1">The sequence shown here is derived from an EMBL/GenBank/DDBJ whole genome shotgun (WGS) entry which is preliminary data.</text>
</comment>
<sequence length="91" mass="10889">VFNNLSSLVFHHLEFNEYKGSIWRRIQTKKVKEIAGILKKEKCVCLCSNCHRLLHAPYFISDIIYFLENDEKIKTTSFYNQFQKHFLTLMS</sequence>
<dbReference type="AlphaFoldDB" id="X1AU39"/>
<proteinExistence type="predicted"/>
<name>X1AU39_9ZZZZ</name>
<reference evidence="1" key="1">
    <citation type="journal article" date="2014" name="Front. Microbiol.">
        <title>High frequency of phylogenetically diverse reductive dehalogenase-homologous genes in deep subseafloor sedimentary metagenomes.</title>
        <authorList>
            <person name="Kawai M."/>
            <person name="Futagami T."/>
            <person name="Toyoda A."/>
            <person name="Takaki Y."/>
            <person name="Nishi S."/>
            <person name="Hori S."/>
            <person name="Arai W."/>
            <person name="Tsubouchi T."/>
            <person name="Morono Y."/>
            <person name="Uchiyama I."/>
            <person name="Ito T."/>
            <person name="Fujiyama A."/>
            <person name="Inagaki F."/>
            <person name="Takami H."/>
        </authorList>
    </citation>
    <scope>NUCLEOTIDE SEQUENCE</scope>
    <source>
        <strain evidence="1">Expedition CK06-06</strain>
    </source>
</reference>
<dbReference type="EMBL" id="BART01014610">
    <property type="protein sequence ID" value="GAG75798.1"/>
    <property type="molecule type" value="Genomic_DNA"/>
</dbReference>
<evidence type="ECO:0000313" key="1">
    <source>
        <dbReference type="EMBL" id="GAG75798.1"/>
    </source>
</evidence>
<feature type="non-terminal residue" evidence="1">
    <location>
        <position position="1"/>
    </location>
</feature>
<accession>X1AU39</accession>
<organism evidence="1">
    <name type="scientific">marine sediment metagenome</name>
    <dbReference type="NCBI Taxonomy" id="412755"/>
    <lineage>
        <taxon>unclassified sequences</taxon>
        <taxon>metagenomes</taxon>
        <taxon>ecological metagenomes</taxon>
    </lineage>
</organism>